<evidence type="ECO:0000256" key="8">
    <source>
        <dbReference type="ARBA" id="ARBA00037904"/>
    </source>
</evidence>
<keyword evidence="3 13" id="KW-0328">Glycosyltransferase</keyword>
<dbReference type="InterPro" id="IPR029044">
    <property type="entry name" value="Nucleotide-diphossugar_trans"/>
</dbReference>
<keyword evidence="6 11" id="KW-0472">Membrane</keyword>
<evidence type="ECO:0000256" key="4">
    <source>
        <dbReference type="ARBA" id="ARBA00022679"/>
    </source>
</evidence>
<keyword evidence="2" id="KW-1003">Cell membrane</keyword>
<keyword evidence="4 13" id="KW-0808">Transferase</keyword>
<feature type="transmembrane region" description="Helical" evidence="11">
    <location>
        <begin position="281"/>
        <end position="304"/>
    </location>
</feature>
<accession>A0A9X2SD66</accession>
<feature type="transmembrane region" description="Helical" evidence="11">
    <location>
        <begin position="6"/>
        <end position="24"/>
    </location>
</feature>
<organism evidence="13 14">
    <name type="scientific">Paenibacillus soyae</name>
    <dbReference type="NCBI Taxonomy" id="2969249"/>
    <lineage>
        <taxon>Bacteria</taxon>
        <taxon>Bacillati</taxon>
        <taxon>Bacillota</taxon>
        <taxon>Bacilli</taxon>
        <taxon>Bacillales</taxon>
        <taxon>Paenibacillaceae</taxon>
        <taxon>Paenibacillus</taxon>
    </lineage>
</organism>
<dbReference type="InterPro" id="IPR001173">
    <property type="entry name" value="Glyco_trans_2-like"/>
</dbReference>
<evidence type="ECO:0000256" key="2">
    <source>
        <dbReference type="ARBA" id="ARBA00022475"/>
    </source>
</evidence>
<comment type="function">
    <text evidence="7">Catalyzes the glycosylation of 4,4'-diaponeurosporenoate, i.e. the esterification of glucose at the C1'' position with the carboxyl group of 4,4'-diaponeurosporenic acid, to form glycosyl-4,4'-diaponeurosporenoate. This is a step in the biosynthesis of staphyloxanthin, an orange pigment present in most staphylococci strains.</text>
</comment>
<evidence type="ECO:0000256" key="6">
    <source>
        <dbReference type="ARBA" id="ARBA00023136"/>
    </source>
</evidence>
<keyword evidence="14" id="KW-1185">Reference proteome</keyword>
<feature type="transmembrane region" description="Helical" evidence="11">
    <location>
        <begin position="310"/>
        <end position="328"/>
    </location>
</feature>
<dbReference type="PANTHER" id="PTHR43646">
    <property type="entry name" value="GLYCOSYLTRANSFERASE"/>
    <property type="match status" value="1"/>
</dbReference>
<dbReference type="PANTHER" id="PTHR43646:SF2">
    <property type="entry name" value="GLYCOSYLTRANSFERASE 2-LIKE DOMAIN-CONTAINING PROTEIN"/>
    <property type="match status" value="1"/>
</dbReference>
<sequence length="375" mass="40629">MANWIWSAGFVIVALGVACGWLMLCRIARAGEKEAGLGREDVPRISVIIPARNEAGRILPLLQSLRIQSLKPAEIIVVDDDSVDRTAEIAAGCGAAVVRKAELGAGWTGKSAACWEGAKAATGDWLLFLDADTRLVRADSLRRMADVFAREAQEAGILSFQPYHSVKRGYEHLSAVFNIVVMAGMNVFSVLGGRLTGAGSFGPCILTRRDVYFGTGGHAAVKEAVMDDLALGVLYRRAGHPVRCFGGKGCIDFRMYPEGLRQLTEGWTKSFGTASQSTHPLVMAMIVTWMAAGLSTLPLLVGAILLSGPIAAAAVACVVYMLQLFGLARRTGNFRFAYFLAYPALLLFFCALHGWSLYLVNIRRTVRWRGRDIQV</sequence>
<evidence type="ECO:0000259" key="12">
    <source>
        <dbReference type="Pfam" id="PF00535"/>
    </source>
</evidence>
<feature type="domain" description="Glycosyltransferase 2-like" evidence="12">
    <location>
        <begin position="46"/>
        <end position="174"/>
    </location>
</feature>
<keyword evidence="11" id="KW-0812">Transmembrane</keyword>
<keyword evidence="5" id="KW-0125">Carotenoid biosynthesis</keyword>
<comment type="pathway">
    <text evidence="8">Carotenoid biosynthesis; staphyloxanthin biosynthesis; staphyloxanthin from farnesyl diphosphate: step 4/5.</text>
</comment>
<comment type="similarity">
    <text evidence="9">Belongs to the glycosyltransferase 2 family. CrtQ subfamily.</text>
</comment>
<dbReference type="SUPFAM" id="SSF53448">
    <property type="entry name" value="Nucleotide-diphospho-sugar transferases"/>
    <property type="match status" value="1"/>
</dbReference>
<feature type="transmembrane region" description="Helical" evidence="11">
    <location>
        <begin position="340"/>
        <end position="360"/>
    </location>
</feature>
<evidence type="ECO:0000256" key="3">
    <source>
        <dbReference type="ARBA" id="ARBA00022676"/>
    </source>
</evidence>
<comment type="caution">
    <text evidence="13">The sequence shown here is derived from an EMBL/GenBank/DDBJ whole genome shotgun (WGS) entry which is preliminary data.</text>
</comment>
<dbReference type="RefSeq" id="WP_257450636.1">
    <property type="nucleotide sequence ID" value="NZ_JANIPJ010000020.1"/>
</dbReference>
<evidence type="ECO:0000313" key="14">
    <source>
        <dbReference type="Proteomes" id="UP001141950"/>
    </source>
</evidence>
<dbReference type="CDD" id="cd00761">
    <property type="entry name" value="Glyco_tranf_GTA_type"/>
    <property type="match status" value="1"/>
</dbReference>
<evidence type="ECO:0000256" key="5">
    <source>
        <dbReference type="ARBA" id="ARBA00022746"/>
    </source>
</evidence>
<dbReference type="GO" id="GO:0005886">
    <property type="term" value="C:plasma membrane"/>
    <property type="evidence" value="ECO:0007669"/>
    <property type="project" value="UniProtKB-SubCell"/>
</dbReference>
<dbReference type="Gene3D" id="3.90.550.10">
    <property type="entry name" value="Spore Coat Polysaccharide Biosynthesis Protein SpsA, Chain A"/>
    <property type="match status" value="1"/>
</dbReference>
<evidence type="ECO:0000256" key="7">
    <source>
        <dbReference type="ARBA" id="ARBA00037281"/>
    </source>
</evidence>
<evidence type="ECO:0000256" key="1">
    <source>
        <dbReference type="ARBA" id="ARBA00004236"/>
    </source>
</evidence>
<dbReference type="AlphaFoldDB" id="A0A9X2SD66"/>
<reference evidence="13" key="1">
    <citation type="submission" date="2022-08" db="EMBL/GenBank/DDBJ databases">
        <title>The genomic sequence of strain Paenibacillus sp. SCIV0701.</title>
        <authorList>
            <person name="Zhao H."/>
        </authorList>
    </citation>
    <scope>NUCLEOTIDE SEQUENCE</scope>
    <source>
        <strain evidence="13">SCIV0701</strain>
    </source>
</reference>
<protein>
    <recommendedName>
        <fullName evidence="10">4,4'-diaponeurosporenoate glycosyltransferase</fullName>
    </recommendedName>
</protein>
<comment type="subcellular location">
    <subcellularLocation>
        <location evidence="1">Cell membrane</location>
    </subcellularLocation>
</comment>
<dbReference type="EMBL" id="JANIPJ010000020">
    <property type="protein sequence ID" value="MCR2806797.1"/>
    <property type="molecule type" value="Genomic_DNA"/>
</dbReference>
<gene>
    <name evidence="13" type="ORF">NQZ67_23210</name>
</gene>
<dbReference type="GO" id="GO:0016757">
    <property type="term" value="F:glycosyltransferase activity"/>
    <property type="evidence" value="ECO:0007669"/>
    <property type="project" value="UniProtKB-KW"/>
</dbReference>
<evidence type="ECO:0000256" key="10">
    <source>
        <dbReference type="ARBA" id="ARBA00040345"/>
    </source>
</evidence>
<dbReference type="GO" id="GO:0016117">
    <property type="term" value="P:carotenoid biosynthetic process"/>
    <property type="evidence" value="ECO:0007669"/>
    <property type="project" value="UniProtKB-KW"/>
</dbReference>
<evidence type="ECO:0000256" key="9">
    <source>
        <dbReference type="ARBA" id="ARBA00038120"/>
    </source>
</evidence>
<dbReference type="Pfam" id="PF00535">
    <property type="entry name" value="Glycos_transf_2"/>
    <property type="match status" value="1"/>
</dbReference>
<proteinExistence type="inferred from homology"/>
<keyword evidence="11" id="KW-1133">Transmembrane helix</keyword>
<evidence type="ECO:0000256" key="11">
    <source>
        <dbReference type="SAM" id="Phobius"/>
    </source>
</evidence>
<dbReference type="Proteomes" id="UP001141950">
    <property type="component" value="Unassembled WGS sequence"/>
</dbReference>
<evidence type="ECO:0000313" key="13">
    <source>
        <dbReference type="EMBL" id="MCR2806797.1"/>
    </source>
</evidence>
<name>A0A9X2SD66_9BACL</name>